<gene>
    <name evidence="1" type="ORF">C486_17340</name>
</gene>
<dbReference type="Proteomes" id="UP000011592">
    <property type="component" value="Unassembled WGS sequence"/>
</dbReference>
<keyword evidence="2" id="KW-1185">Reference proteome</keyword>
<evidence type="ECO:0000313" key="2">
    <source>
        <dbReference type="Proteomes" id="UP000011592"/>
    </source>
</evidence>
<evidence type="ECO:0000313" key="1">
    <source>
        <dbReference type="EMBL" id="ELY77231.1"/>
    </source>
</evidence>
<organism evidence="1 2">
    <name type="scientific">Natrinema gari JCM 14663</name>
    <dbReference type="NCBI Taxonomy" id="1230459"/>
    <lineage>
        <taxon>Archaea</taxon>
        <taxon>Methanobacteriati</taxon>
        <taxon>Methanobacteriota</taxon>
        <taxon>Stenosarchaea group</taxon>
        <taxon>Halobacteria</taxon>
        <taxon>Halobacteriales</taxon>
        <taxon>Natrialbaceae</taxon>
        <taxon>Natrinema</taxon>
    </lineage>
</organism>
<name>L9YU60_9EURY</name>
<dbReference type="EMBL" id="AOIJ01000063">
    <property type="protein sequence ID" value="ELY77231.1"/>
    <property type="molecule type" value="Genomic_DNA"/>
</dbReference>
<accession>L9YU60</accession>
<reference evidence="1 2" key="1">
    <citation type="journal article" date="2014" name="PLoS Genet.">
        <title>Phylogenetically driven sequencing of extremely halophilic archaea reveals strategies for static and dynamic osmo-response.</title>
        <authorList>
            <person name="Becker E.A."/>
            <person name="Seitzer P.M."/>
            <person name="Tritt A."/>
            <person name="Larsen D."/>
            <person name="Krusor M."/>
            <person name="Yao A.I."/>
            <person name="Wu D."/>
            <person name="Madern D."/>
            <person name="Eisen J.A."/>
            <person name="Darling A.E."/>
            <person name="Facciotti M.T."/>
        </authorList>
    </citation>
    <scope>NUCLEOTIDE SEQUENCE [LARGE SCALE GENOMIC DNA]</scope>
    <source>
        <strain evidence="1 2">JCM 14663</strain>
    </source>
</reference>
<protein>
    <submittedName>
        <fullName evidence="1">Uncharacterized protein</fullName>
    </submittedName>
</protein>
<dbReference type="AlphaFoldDB" id="L9YU60"/>
<sequence>MEYFFYHVWPDVSELVEVVRSAFRAFVVFFDIEETFEFELAETITDGSISFYVGIDPFCCDFVDVVDVAAFCRETALFVQCEECVQS</sequence>
<comment type="caution">
    <text evidence="1">The sequence shown here is derived from an EMBL/GenBank/DDBJ whole genome shotgun (WGS) entry which is preliminary data.</text>
</comment>
<proteinExistence type="predicted"/>